<gene>
    <name evidence="1" type="ORF">BKA67DRAFT_536114</name>
</gene>
<proteinExistence type="predicted"/>
<evidence type="ECO:0000313" key="2">
    <source>
        <dbReference type="Proteomes" id="UP000758603"/>
    </source>
</evidence>
<evidence type="ECO:0000313" key="1">
    <source>
        <dbReference type="EMBL" id="KAH6654819.1"/>
    </source>
</evidence>
<accession>A0A9P8UMI3</accession>
<dbReference type="AlphaFoldDB" id="A0A9P8UMI3"/>
<keyword evidence="2" id="KW-1185">Reference proteome</keyword>
<dbReference type="RefSeq" id="XP_045959089.1">
    <property type="nucleotide sequence ID" value="XM_046100107.1"/>
</dbReference>
<organism evidence="1 2">
    <name type="scientific">Truncatella angustata</name>
    <dbReference type="NCBI Taxonomy" id="152316"/>
    <lineage>
        <taxon>Eukaryota</taxon>
        <taxon>Fungi</taxon>
        <taxon>Dikarya</taxon>
        <taxon>Ascomycota</taxon>
        <taxon>Pezizomycotina</taxon>
        <taxon>Sordariomycetes</taxon>
        <taxon>Xylariomycetidae</taxon>
        <taxon>Amphisphaeriales</taxon>
        <taxon>Sporocadaceae</taxon>
        <taxon>Truncatella</taxon>
    </lineage>
</organism>
<dbReference type="OrthoDB" id="429813at2759"/>
<protein>
    <submittedName>
        <fullName evidence="1">Uncharacterized protein</fullName>
    </submittedName>
</protein>
<comment type="caution">
    <text evidence="1">The sequence shown here is derived from an EMBL/GenBank/DDBJ whole genome shotgun (WGS) entry which is preliminary data.</text>
</comment>
<dbReference type="Proteomes" id="UP000758603">
    <property type="component" value="Unassembled WGS sequence"/>
</dbReference>
<dbReference type="EMBL" id="JAGPXC010000004">
    <property type="protein sequence ID" value="KAH6654819.1"/>
    <property type="molecule type" value="Genomic_DNA"/>
</dbReference>
<sequence>MDFVTPIGAPFRDAVRDNLSKVTEIISPYGATKIRVVPEIQPPREDCAWHEFNPNYKQEMRPYGTDEAIFKMVILLDGSTKKSSALNHNLPGVTTYLTNLEDLFKQHPQRPTLFKSHGRRDNIIVLKNREKLNPIPPELVVQSYHRGLIIGGFGGSPLPRGLPILICDICVAADAGIIGSLSCVLS</sequence>
<dbReference type="GeneID" id="70128999"/>
<reference evidence="1" key="1">
    <citation type="journal article" date="2021" name="Nat. Commun.">
        <title>Genetic determinants of endophytism in the Arabidopsis root mycobiome.</title>
        <authorList>
            <person name="Mesny F."/>
            <person name="Miyauchi S."/>
            <person name="Thiergart T."/>
            <person name="Pickel B."/>
            <person name="Atanasova L."/>
            <person name="Karlsson M."/>
            <person name="Huettel B."/>
            <person name="Barry K.W."/>
            <person name="Haridas S."/>
            <person name="Chen C."/>
            <person name="Bauer D."/>
            <person name="Andreopoulos W."/>
            <person name="Pangilinan J."/>
            <person name="LaButti K."/>
            <person name="Riley R."/>
            <person name="Lipzen A."/>
            <person name="Clum A."/>
            <person name="Drula E."/>
            <person name="Henrissat B."/>
            <person name="Kohler A."/>
            <person name="Grigoriev I.V."/>
            <person name="Martin F.M."/>
            <person name="Hacquard S."/>
        </authorList>
    </citation>
    <scope>NUCLEOTIDE SEQUENCE</scope>
    <source>
        <strain evidence="1">MPI-SDFR-AT-0073</strain>
    </source>
</reference>
<name>A0A9P8UMI3_9PEZI</name>